<reference evidence="17 18" key="1">
    <citation type="submission" date="2024-01" db="EMBL/GenBank/DDBJ databases">
        <authorList>
            <person name="Allen C."/>
            <person name="Tagirdzhanova G."/>
        </authorList>
    </citation>
    <scope>NUCLEOTIDE SEQUENCE [LARGE SCALE GENOMIC DNA]</scope>
</reference>
<dbReference type="SUPFAM" id="SSF51445">
    <property type="entry name" value="(Trans)glycosidases"/>
    <property type="match status" value="1"/>
</dbReference>
<dbReference type="InterPro" id="IPR036861">
    <property type="entry name" value="Endochitinase-like_sf"/>
</dbReference>
<dbReference type="PROSITE" id="PS50941">
    <property type="entry name" value="CHIT_BIND_I_2"/>
    <property type="match status" value="1"/>
</dbReference>
<sequence length="1401" mass="152044">MMRQSSASRAFCQFGFCGTDAAHCGTGCLSTCDYKLGCDASNPCTDGTCCSKFGFCGLGQDYCSPETCVAGCDAKSDCDPGTYGADYVLYEKCPLNVCCSKWGYCGTTAEFCADQPVKRPACDSSSSNSVSRVVGYYEGWASRRSCQAFIPEDIPLGVYTHINFAFASIDPNTFAVVPAEDGDVDLYSRVTALKQQDQALKVYIAIGGWTFNDPGPTATTFSNLVGSTANQQAFFQSLISFMSTYGFDGVDIDWEYPAADDRSGSPSDFVNFPEFIKNLKLALDTSSGGRNGVTVTLPVSFWYLQHFDIINLEPWVDWFNVMSYDLHGLWDKDNKWLGPFLNSHTNLTEITEYLDLLWRNSITPGKVNLGLAFYTRTFVVSDPGCMAPACLFDAVGDPGPCTNSAGTLSNAELTDMIRNAGATSTLDVDAAVKIAAVGRNWITYDDAESWQLKVDFARSECLGGVMVWAISEDYADGTYSKQLQSVTNYRSPSVISVLSNGDGDGGSTVDVPAAFVLRQQCMWANCGRSCPSGYTTVPRVDDSGSGIMNDGSRCRGGQLRTFCCPANEPIPKCGWYDFNNGKCGKKFNSVCPAGSEDIIGDHSSEVGSTGIACNNGGFQVACCQTDSSIKSDLGYAACQWDGAPPDCNDNRNGVDPVSGICSLYDAPFTFPLFASPAGDGAVHCSGGYDRMYCCDPPTDDAEWLGCNWVPPNTLDDGFCEAVCPTGTVRLAMKDPTALSGCTGNQGGWAYCCTPRFLTDSENSQDDATAFAQALADVAQHGCGWTFPDDFLDDDDDSADDSTLARRLSIPSADNTTSLGKRVASDYNCKLVFADTFNMLGTAYKGQQELLEGGWNDGIQDAGLPNVPASRIESFPTGVQFSDMAGPTQSSFVHSVLEMLNDINFRPDAGTVLLLCPWWWDADLSFDEDPDDGGVDDEQPYQRRKKRDTLSLAEEAVPASKQSSSGRQSGRTAANKTEAAAQYELARQNLLAFTRGSEDSLRQLYDVFSNSSDLGVALPPLDDFFNGTTHPWLEQLDFAEEDDDVSPIHNSRRDGNDDTSTSDVIGRGLEERVSTGSSRQYHVRSEHLSAALWPGAVINSSPYPNGDGGDNLIAATQDSSRYKVFSNGCGPQDYILNQFSAKALSSLWVSEHIVELQLIPRLLTALLDAELAPVPSMGMTAVPFRLVPPSIIEAFVITFPAWADLVEEDISPAEVALRHCGSSTDPFGMVVADGALNAIKGKLIGLIQPVADDAWAACCMSATRAAAQEAFSYIQNVMAVFDYFENTNVKDRHQNSYNVIKITMQQFEDAYEQETGFPIPDIMQDAWRDFMILHMERVRAFATAWLAKRLTPLRRAWRHELGSALASGDVLGFADAWQVFTLTTKYSAIVRAGMKFDTSIFT</sequence>
<keyword evidence="9" id="KW-0119">Carbohydrate metabolism</keyword>
<dbReference type="InterPro" id="IPR017853">
    <property type="entry name" value="GH"/>
</dbReference>
<name>A0ABP0C6L8_9PEZI</name>
<feature type="region of interest" description="Disordered" evidence="14">
    <location>
        <begin position="1040"/>
        <end position="1076"/>
    </location>
</feature>
<evidence type="ECO:0000256" key="10">
    <source>
        <dbReference type="ARBA" id="ARBA00023295"/>
    </source>
</evidence>
<evidence type="ECO:0000256" key="3">
    <source>
        <dbReference type="ARBA" id="ARBA00008682"/>
    </source>
</evidence>
<evidence type="ECO:0000256" key="9">
    <source>
        <dbReference type="ARBA" id="ARBA00023277"/>
    </source>
</evidence>
<evidence type="ECO:0000259" key="16">
    <source>
        <dbReference type="PROSITE" id="PS51910"/>
    </source>
</evidence>
<keyword evidence="5" id="KW-0964">Secreted</keyword>
<dbReference type="InterPro" id="IPR011583">
    <property type="entry name" value="Chitinase_II/V-like_cat"/>
</dbReference>
<dbReference type="SMART" id="SM00636">
    <property type="entry name" value="Glyco_18"/>
    <property type="match status" value="1"/>
</dbReference>
<dbReference type="InterPro" id="IPR029070">
    <property type="entry name" value="Chitinase_insertion_sf"/>
</dbReference>
<dbReference type="PROSITE" id="PS00026">
    <property type="entry name" value="CHIT_BIND_I_1"/>
    <property type="match status" value="2"/>
</dbReference>
<feature type="domain" description="GH18" evidence="16">
    <location>
        <begin position="131"/>
        <end position="490"/>
    </location>
</feature>
<comment type="subcellular location">
    <subcellularLocation>
        <location evidence="2">Secreted</location>
    </subcellularLocation>
</comment>
<keyword evidence="12" id="KW-1015">Disulfide bond</keyword>
<keyword evidence="8" id="KW-0146">Chitin degradation</keyword>
<keyword evidence="6 12" id="KW-0147">Chitin-binding</keyword>
<dbReference type="PANTHER" id="PTHR11177">
    <property type="entry name" value="CHITINASE"/>
    <property type="match status" value="1"/>
</dbReference>
<comment type="caution">
    <text evidence="12">Lacks conserved residue(s) required for the propagation of feature annotation.</text>
</comment>
<feature type="region of interest" description="Disordered" evidence="14">
    <location>
        <begin position="926"/>
        <end position="975"/>
    </location>
</feature>
<dbReference type="EMBL" id="CAWUHC010000066">
    <property type="protein sequence ID" value="CAK7227463.1"/>
    <property type="molecule type" value="Genomic_DNA"/>
</dbReference>
<keyword evidence="11" id="KW-0624">Polysaccharide degradation</keyword>
<evidence type="ECO:0000256" key="8">
    <source>
        <dbReference type="ARBA" id="ARBA00023024"/>
    </source>
</evidence>
<dbReference type="Proteomes" id="UP001642406">
    <property type="component" value="Unassembled WGS sequence"/>
</dbReference>
<dbReference type="InterPro" id="IPR018371">
    <property type="entry name" value="Chitin-binding_1_CS"/>
</dbReference>
<evidence type="ECO:0000313" key="18">
    <source>
        <dbReference type="Proteomes" id="UP001642406"/>
    </source>
</evidence>
<evidence type="ECO:0000256" key="7">
    <source>
        <dbReference type="ARBA" id="ARBA00022801"/>
    </source>
</evidence>
<accession>A0ABP0C6L8</accession>
<proteinExistence type="inferred from homology"/>
<dbReference type="SUPFAM" id="SSF54556">
    <property type="entry name" value="Chitinase insertion domain"/>
    <property type="match status" value="1"/>
</dbReference>
<dbReference type="Pfam" id="PF00187">
    <property type="entry name" value="Chitin_bind_1"/>
    <property type="match status" value="1"/>
</dbReference>
<evidence type="ECO:0000313" key="17">
    <source>
        <dbReference type="EMBL" id="CAK7227463.1"/>
    </source>
</evidence>
<comment type="caution">
    <text evidence="17">The sequence shown here is derived from an EMBL/GenBank/DDBJ whole genome shotgun (WGS) entry which is preliminary data.</text>
</comment>
<dbReference type="InterPro" id="IPR050314">
    <property type="entry name" value="Glycosyl_Hydrlase_18"/>
</dbReference>
<evidence type="ECO:0000256" key="6">
    <source>
        <dbReference type="ARBA" id="ARBA00022669"/>
    </source>
</evidence>
<dbReference type="InterPro" id="IPR001579">
    <property type="entry name" value="Glyco_hydro_18_chit_AS"/>
</dbReference>
<dbReference type="InterPro" id="IPR001223">
    <property type="entry name" value="Glyco_hydro18_cat"/>
</dbReference>
<evidence type="ECO:0000256" key="5">
    <source>
        <dbReference type="ARBA" id="ARBA00022525"/>
    </source>
</evidence>
<keyword evidence="7 13" id="KW-0378">Hydrolase</keyword>
<dbReference type="SUPFAM" id="SSF57016">
    <property type="entry name" value="Plant lectins/antimicrobial peptides"/>
    <property type="match status" value="2"/>
</dbReference>
<comment type="similarity">
    <text evidence="3">Belongs to the glycosyl hydrolase 18 family. Chitinase class V subfamily.</text>
</comment>
<dbReference type="Gene3D" id="3.20.20.80">
    <property type="entry name" value="Glycosidases"/>
    <property type="match status" value="1"/>
</dbReference>
<dbReference type="PANTHER" id="PTHR11177:SF333">
    <property type="entry name" value="CHITINASE"/>
    <property type="match status" value="1"/>
</dbReference>
<keyword evidence="18" id="KW-1185">Reference proteome</keyword>
<organism evidence="17 18">
    <name type="scientific">Sporothrix bragantina</name>
    <dbReference type="NCBI Taxonomy" id="671064"/>
    <lineage>
        <taxon>Eukaryota</taxon>
        <taxon>Fungi</taxon>
        <taxon>Dikarya</taxon>
        <taxon>Ascomycota</taxon>
        <taxon>Pezizomycotina</taxon>
        <taxon>Sordariomycetes</taxon>
        <taxon>Sordariomycetidae</taxon>
        <taxon>Ophiostomatales</taxon>
        <taxon>Ophiostomataceae</taxon>
        <taxon>Sporothrix</taxon>
    </lineage>
</organism>
<dbReference type="InterPro" id="IPR001002">
    <property type="entry name" value="Chitin-bd_1"/>
</dbReference>
<keyword evidence="10 13" id="KW-0326">Glycosidase</keyword>
<dbReference type="Pfam" id="PF00704">
    <property type="entry name" value="Glyco_hydro_18"/>
    <property type="match status" value="1"/>
</dbReference>
<evidence type="ECO:0000256" key="2">
    <source>
        <dbReference type="ARBA" id="ARBA00004613"/>
    </source>
</evidence>
<evidence type="ECO:0000256" key="11">
    <source>
        <dbReference type="ARBA" id="ARBA00023326"/>
    </source>
</evidence>
<protein>
    <recommendedName>
        <fullName evidence="4">chitinase</fullName>
        <ecNumber evidence="4">3.2.1.14</ecNumber>
    </recommendedName>
</protein>
<gene>
    <name evidence="17" type="ORF">SBRCBS47491_006576</name>
</gene>
<feature type="compositionally biased region" description="Low complexity" evidence="14">
    <location>
        <begin position="961"/>
        <end position="970"/>
    </location>
</feature>
<feature type="disulfide bond" evidence="12">
    <location>
        <begin position="49"/>
        <end position="63"/>
    </location>
</feature>
<dbReference type="Gene3D" id="3.30.60.10">
    <property type="entry name" value="Endochitinase-like"/>
    <property type="match status" value="2"/>
</dbReference>
<evidence type="ECO:0000256" key="12">
    <source>
        <dbReference type="PROSITE-ProRule" id="PRU00261"/>
    </source>
</evidence>
<evidence type="ECO:0000256" key="4">
    <source>
        <dbReference type="ARBA" id="ARBA00012729"/>
    </source>
</evidence>
<dbReference type="Gene3D" id="3.10.50.10">
    <property type="match status" value="1"/>
</dbReference>
<feature type="compositionally biased region" description="Acidic residues" evidence="14">
    <location>
        <begin position="926"/>
        <end position="938"/>
    </location>
</feature>
<feature type="disulfide bond" evidence="12">
    <location>
        <begin position="44"/>
        <end position="56"/>
    </location>
</feature>
<dbReference type="SMART" id="SM00270">
    <property type="entry name" value="ChtBD1"/>
    <property type="match status" value="3"/>
</dbReference>
<evidence type="ECO:0000256" key="1">
    <source>
        <dbReference type="ARBA" id="ARBA00000822"/>
    </source>
</evidence>
<feature type="domain" description="Chitin-binding type-1" evidence="15">
    <location>
        <begin position="21"/>
        <end position="80"/>
    </location>
</feature>
<comment type="catalytic activity">
    <reaction evidence="1">
        <text>Random endo-hydrolysis of N-acetyl-beta-D-glucosaminide (1-&gt;4)-beta-linkages in chitin and chitodextrins.</text>
        <dbReference type="EC" id="3.2.1.14"/>
    </reaction>
</comment>
<dbReference type="EC" id="3.2.1.14" evidence="4"/>
<dbReference type="PROSITE" id="PS51910">
    <property type="entry name" value="GH18_2"/>
    <property type="match status" value="1"/>
</dbReference>
<dbReference type="PROSITE" id="PS01095">
    <property type="entry name" value="GH18_1"/>
    <property type="match status" value="1"/>
</dbReference>
<dbReference type="CDD" id="cd00035">
    <property type="entry name" value="ChtBD1"/>
    <property type="match status" value="2"/>
</dbReference>
<evidence type="ECO:0000256" key="14">
    <source>
        <dbReference type="SAM" id="MobiDB-lite"/>
    </source>
</evidence>
<evidence type="ECO:0000256" key="13">
    <source>
        <dbReference type="RuleBase" id="RU000489"/>
    </source>
</evidence>
<evidence type="ECO:0000259" key="15">
    <source>
        <dbReference type="PROSITE" id="PS50941"/>
    </source>
</evidence>